<accession>A0AA38WFT7</accession>
<reference evidence="2" key="1">
    <citation type="submission" date="2023-03" db="EMBL/GenBank/DDBJ databases">
        <title>Chromosome-scale reference genome and RAD-based genetic map of yellow starthistle (Centaurea solstitialis) reveal putative structural variation and QTLs associated with invader traits.</title>
        <authorList>
            <person name="Reatini B."/>
            <person name="Cang F.A."/>
            <person name="Jiang Q."/>
            <person name="Mckibben M.T.W."/>
            <person name="Barker M.S."/>
            <person name="Rieseberg L.H."/>
            <person name="Dlugosch K.M."/>
        </authorList>
    </citation>
    <scope>NUCLEOTIDE SEQUENCE</scope>
    <source>
        <strain evidence="2">CAN-66</strain>
        <tissue evidence="2">Leaf</tissue>
    </source>
</reference>
<gene>
    <name evidence="2" type="ORF">OSB04_020977</name>
</gene>
<feature type="region of interest" description="Disordered" evidence="1">
    <location>
        <begin position="70"/>
        <end position="92"/>
    </location>
</feature>
<evidence type="ECO:0000313" key="2">
    <source>
        <dbReference type="EMBL" id="KAJ9548434.1"/>
    </source>
</evidence>
<keyword evidence="3" id="KW-1185">Reference proteome</keyword>
<name>A0AA38WFT7_9ASTR</name>
<protein>
    <submittedName>
        <fullName evidence="2">Uncharacterized protein</fullName>
    </submittedName>
</protein>
<evidence type="ECO:0000256" key="1">
    <source>
        <dbReference type="SAM" id="MobiDB-lite"/>
    </source>
</evidence>
<evidence type="ECO:0000313" key="3">
    <source>
        <dbReference type="Proteomes" id="UP001172457"/>
    </source>
</evidence>
<dbReference type="Proteomes" id="UP001172457">
    <property type="component" value="Chromosome 5"/>
</dbReference>
<dbReference type="EMBL" id="JARYMX010000005">
    <property type="protein sequence ID" value="KAJ9548434.1"/>
    <property type="molecule type" value="Genomic_DNA"/>
</dbReference>
<dbReference type="AlphaFoldDB" id="A0AA38WFT7"/>
<proteinExistence type="predicted"/>
<comment type="caution">
    <text evidence="2">The sequence shown here is derived from an EMBL/GenBank/DDBJ whole genome shotgun (WGS) entry which is preliminary data.</text>
</comment>
<sequence length="92" mass="9752">MCYHRYKSHTGCLAAPIKDGSELQLTPLPTTRIVLGIHHIEDHSHPVSFDQGIESDVTVDVVGDPAGGERVDVVAGWNGDTNPTGGGMMSAK</sequence>
<organism evidence="2 3">
    <name type="scientific">Centaurea solstitialis</name>
    <name type="common">yellow star-thistle</name>
    <dbReference type="NCBI Taxonomy" id="347529"/>
    <lineage>
        <taxon>Eukaryota</taxon>
        <taxon>Viridiplantae</taxon>
        <taxon>Streptophyta</taxon>
        <taxon>Embryophyta</taxon>
        <taxon>Tracheophyta</taxon>
        <taxon>Spermatophyta</taxon>
        <taxon>Magnoliopsida</taxon>
        <taxon>eudicotyledons</taxon>
        <taxon>Gunneridae</taxon>
        <taxon>Pentapetalae</taxon>
        <taxon>asterids</taxon>
        <taxon>campanulids</taxon>
        <taxon>Asterales</taxon>
        <taxon>Asteraceae</taxon>
        <taxon>Carduoideae</taxon>
        <taxon>Cardueae</taxon>
        <taxon>Centaureinae</taxon>
        <taxon>Centaurea</taxon>
    </lineage>
</organism>